<comment type="function">
    <text evidence="5">Cell division inhibitor that blocks the formation of polar Z ring septums. Rapidly oscillates between the poles of the cell to destabilize FtsZ filaments that have formed before they mature into polar Z rings. Prevents FtsZ polymerization.</text>
</comment>
<keyword evidence="2" id="KW-0132">Cell division</keyword>
<dbReference type="AlphaFoldDB" id="A0A3B0X9Q7"/>
<proteinExistence type="inferred from homology"/>
<keyword evidence="4" id="KW-0131">Cell cycle</keyword>
<evidence type="ECO:0000313" key="8">
    <source>
        <dbReference type="EMBL" id="VAW64988.1"/>
    </source>
</evidence>
<evidence type="ECO:0000256" key="4">
    <source>
        <dbReference type="ARBA" id="ARBA00023306"/>
    </source>
</evidence>
<dbReference type="GO" id="GO:1901891">
    <property type="term" value="P:regulation of cell septum assembly"/>
    <property type="evidence" value="ECO:0007669"/>
    <property type="project" value="InterPro"/>
</dbReference>
<evidence type="ECO:0000256" key="3">
    <source>
        <dbReference type="ARBA" id="ARBA00023210"/>
    </source>
</evidence>
<evidence type="ECO:0000256" key="1">
    <source>
        <dbReference type="ARBA" id="ARBA00006291"/>
    </source>
</evidence>
<evidence type="ECO:0000259" key="6">
    <source>
        <dbReference type="Pfam" id="PF03775"/>
    </source>
</evidence>
<gene>
    <name evidence="8" type="ORF">MNBD_GAMMA11-139</name>
</gene>
<protein>
    <submittedName>
        <fullName evidence="8">Septum site-determining protein MinC</fullName>
    </submittedName>
</protein>
<feature type="domain" description="Septum formation inhibitor MinC C-terminal" evidence="6">
    <location>
        <begin position="136"/>
        <end position="237"/>
    </location>
</feature>
<dbReference type="PANTHER" id="PTHR34108">
    <property type="entry name" value="SEPTUM SITE-DETERMINING PROTEIN MINC"/>
    <property type="match status" value="1"/>
</dbReference>
<organism evidence="8">
    <name type="scientific">hydrothermal vent metagenome</name>
    <dbReference type="NCBI Taxonomy" id="652676"/>
    <lineage>
        <taxon>unclassified sequences</taxon>
        <taxon>metagenomes</taxon>
        <taxon>ecological metagenomes</taxon>
    </lineage>
</organism>
<dbReference type="InterPro" id="IPR016098">
    <property type="entry name" value="CAP/MinC_C"/>
</dbReference>
<sequence>MTDACLQLKGSVITTFILELYRYSTREFSHQLQNRISQAPDFFENSSVVISLDKVDESVEDIDLEELLQLCRQFGLQPMAFRCTDSRFLASISVTGLTLLTHSPSRAATKEPAPPVAIAAKNTAIKEAIPPRKSRIITRPVRSGQQIYAEGSDLIILSQVGAGAEVLADGHIHVYGHLRGRALAGVKGDTDARVFCNKMQAELISIAGNFLLSDALREKVWMQPAQIYLDEQRLHVEAL</sequence>
<comment type="similarity">
    <text evidence="1">Belongs to the MinC family.</text>
</comment>
<dbReference type="Gene3D" id="2.160.20.70">
    <property type="match status" value="1"/>
</dbReference>
<dbReference type="SUPFAM" id="SSF63848">
    <property type="entry name" value="Cell-division inhibitor MinC, C-terminal domain"/>
    <property type="match status" value="1"/>
</dbReference>
<dbReference type="GO" id="GO:0000917">
    <property type="term" value="P:division septum assembly"/>
    <property type="evidence" value="ECO:0007669"/>
    <property type="project" value="UniProtKB-KW"/>
</dbReference>
<dbReference type="PANTHER" id="PTHR34108:SF1">
    <property type="entry name" value="SEPTUM SITE-DETERMINING PROTEIN MINC"/>
    <property type="match status" value="1"/>
</dbReference>
<dbReference type="InterPro" id="IPR036145">
    <property type="entry name" value="MinC_C_sf"/>
</dbReference>
<dbReference type="InterPro" id="IPR007874">
    <property type="entry name" value="MinC_N"/>
</dbReference>
<reference evidence="8" key="1">
    <citation type="submission" date="2018-06" db="EMBL/GenBank/DDBJ databases">
        <authorList>
            <person name="Zhirakovskaya E."/>
        </authorList>
    </citation>
    <scope>NUCLEOTIDE SEQUENCE</scope>
</reference>
<accession>A0A3B0X9Q7</accession>
<evidence type="ECO:0000259" key="7">
    <source>
        <dbReference type="Pfam" id="PF05209"/>
    </source>
</evidence>
<evidence type="ECO:0000256" key="2">
    <source>
        <dbReference type="ARBA" id="ARBA00022618"/>
    </source>
</evidence>
<feature type="domain" description="Septum formation inhibitor MinC N-terminal" evidence="7">
    <location>
        <begin position="6"/>
        <end position="78"/>
    </location>
</feature>
<evidence type="ECO:0000256" key="5">
    <source>
        <dbReference type="ARBA" id="ARBA00025606"/>
    </source>
</evidence>
<name>A0A3B0X9Q7_9ZZZZ</name>
<dbReference type="Pfam" id="PF03775">
    <property type="entry name" value="MinC_C"/>
    <property type="match status" value="1"/>
</dbReference>
<dbReference type="Pfam" id="PF05209">
    <property type="entry name" value="MinC_N"/>
    <property type="match status" value="1"/>
</dbReference>
<dbReference type="GO" id="GO:0000902">
    <property type="term" value="P:cell morphogenesis"/>
    <property type="evidence" value="ECO:0007669"/>
    <property type="project" value="InterPro"/>
</dbReference>
<keyword evidence="3" id="KW-0717">Septation</keyword>
<dbReference type="InterPro" id="IPR013033">
    <property type="entry name" value="MinC"/>
</dbReference>
<dbReference type="EMBL" id="UOFG01000242">
    <property type="protein sequence ID" value="VAW64988.1"/>
    <property type="molecule type" value="Genomic_DNA"/>
</dbReference>
<dbReference type="HAMAP" id="MF_00267">
    <property type="entry name" value="MinC"/>
    <property type="match status" value="1"/>
</dbReference>
<dbReference type="GO" id="GO:0051302">
    <property type="term" value="P:regulation of cell division"/>
    <property type="evidence" value="ECO:0007669"/>
    <property type="project" value="InterPro"/>
</dbReference>
<dbReference type="InterPro" id="IPR005526">
    <property type="entry name" value="Septum_form_inhib_MinC_C"/>
</dbReference>
<dbReference type="Gene3D" id="3.30.70.260">
    <property type="match status" value="1"/>
</dbReference>
<dbReference type="NCBIfam" id="TIGR01222">
    <property type="entry name" value="minC"/>
    <property type="match status" value="1"/>
</dbReference>